<evidence type="ECO:0000256" key="3">
    <source>
        <dbReference type="ARBA" id="ARBA00022989"/>
    </source>
</evidence>
<dbReference type="EMBL" id="CP119078">
    <property type="protein sequence ID" value="WED44258.1"/>
    <property type="molecule type" value="Genomic_DNA"/>
</dbReference>
<feature type="transmembrane region" description="Helical" evidence="5">
    <location>
        <begin position="158"/>
        <end position="176"/>
    </location>
</feature>
<evidence type="ECO:0000256" key="1">
    <source>
        <dbReference type="ARBA" id="ARBA00004651"/>
    </source>
</evidence>
<keyword evidence="3 5" id="KW-1133">Transmembrane helix</keyword>
<evidence type="ECO:0000313" key="8">
    <source>
        <dbReference type="Proteomes" id="UP001222087"/>
    </source>
</evidence>
<dbReference type="PANTHER" id="PTHR43394">
    <property type="entry name" value="ATP-DEPENDENT PERMEASE MDL1, MITOCHONDRIAL"/>
    <property type="match status" value="1"/>
</dbReference>
<evidence type="ECO:0000313" key="7">
    <source>
        <dbReference type="EMBL" id="WED44258.1"/>
    </source>
</evidence>
<dbReference type="InterPro" id="IPR036640">
    <property type="entry name" value="ABC1_TM_sf"/>
</dbReference>
<feature type="domain" description="ABC transmembrane type-1" evidence="6">
    <location>
        <begin position="25"/>
        <end position="300"/>
    </location>
</feature>
<feature type="transmembrane region" description="Helical" evidence="5">
    <location>
        <begin position="58"/>
        <end position="83"/>
    </location>
</feature>
<feature type="transmembrane region" description="Helical" evidence="5">
    <location>
        <begin position="243"/>
        <end position="265"/>
    </location>
</feature>
<reference evidence="7 8" key="1">
    <citation type="submission" date="2023-02" db="EMBL/GenBank/DDBJ databases">
        <title>Genome Sequence of L. cardiaca H63T.</title>
        <authorList>
            <person name="Lopez A.E."/>
            <person name="Cianciotto N.P."/>
        </authorList>
    </citation>
    <scope>NUCLEOTIDE SEQUENCE [LARGE SCALE GENOMIC DNA]</scope>
    <source>
        <strain evidence="7 8">H63</strain>
    </source>
</reference>
<name>A0ABY8AUJ7_9GAMM</name>
<keyword evidence="4 5" id="KW-0472">Membrane</keyword>
<gene>
    <name evidence="7" type="ORF">PXX05_05590</name>
</gene>
<feature type="transmembrane region" description="Helical" evidence="5">
    <location>
        <begin position="132"/>
        <end position="152"/>
    </location>
</feature>
<dbReference type="InterPro" id="IPR027417">
    <property type="entry name" value="P-loop_NTPase"/>
</dbReference>
<sequence>MMNQGMNSIVEVLDKATIASIVMISVIASLLTLSIPIAAQTLVNLIAFGKLMQPVVTLSVMVLVLMIALGALNVWQSIIIEVIQQKLMVKMSLNLTRQFTQLSLNNFSSHHGPELVNRFFEVPTINKALSSLLLYGVNLSLQLLFGLILLLFYHPLFLVFDGFIILSMILIVLLPYRKGLASAEKECTEKHQIGAWLEELLTNRYLFRFNSYHRYATQQTDKRLVSFLKARNMHFRQLIKHQIGFYLLSALASSLLLGLGGYLVINNQLSLGQLVAAEIVLGALIYAFKRFGVLLENYYDLVASEHKIDMVLNLPTEPINTALSELIIPIKNIMLVTKNQEKKISCTPENPLVICANETQQQGSCTDFILGFKNNTDLALYINETFCHEEYRRSLREHTLLLRDKEWFAGSVYDNLCLNQSSFSIKQLKELLISLGLMNKIMRQPNGLKSIIYDWEQVFTELELIQLMVIRALVAKPQLIIIDGLFDKLTTKDIELLLDHLATLNETIIIIITHYPNLIPLSNRLVLS</sequence>
<evidence type="ECO:0000256" key="5">
    <source>
        <dbReference type="SAM" id="Phobius"/>
    </source>
</evidence>
<feature type="transmembrane region" description="Helical" evidence="5">
    <location>
        <begin position="12"/>
        <end position="38"/>
    </location>
</feature>
<comment type="subcellular location">
    <subcellularLocation>
        <location evidence="1">Cell membrane</location>
        <topology evidence="1">Multi-pass membrane protein</topology>
    </subcellularLocation>
</comment>
<dbReference type="PANTHER" id="PTHR43394:SF4">
    <property type="entry name" value="TOXIN SECRETION ABC TRANSPORTER ATP-BINDING PROTEIN"/>
    <property type="match status" value="1"/>
</dbReference>
<dbReference type="PROSITE" id="PS50929">
    <property type="entry name" value="ABC_TM1F"/>
    <property type="match status" value="1"/>
</dbReference>
<dbReference type="Gene3D" id="1.20.1560.10">
    <property type="entry name" value="ABC transporter type 1, transmembrane domain"/>
    <property type="match status" value="1"/>
</dbReference>
<evidence type="ECO:0000259" key="6">
    <source>
        <dbReference type="PROSITE" id="PS50929"/>
    </source>
</evidence>
<proteinExistence type="predicted"/>
<organism evidence="7 8">
    <name type="scientific">Legionella cardiaca</name>
    <dbReference type="NCBI Taxonomy" id="1071983"/>
    <lineage>
        <taxon>Bacteria</taxon>
        <taxon>Pseudomonadati</taxon>
        <taxon>Pseudomonadota</taxon>
        <taxon>Gammaproteobacteria</taxon>
        <taxon>Legionellales</taxon>
        <taxon>Legionellaceae</taxon>
        <taxon>Legionella</taxon>
    </lineage>
</organism>
<dbReference type="InterPro" id="IPR011527">
    <property type="entry name" value="ABC1_TM_dom"/>
</dbReference>
<accession>A0ABY8AUJ7</accession>
<keyword evidence="8" id="KW-1185">Reference proteome</keyword>
<dbReference type="SUPFAM" id="SSF52540">
    <property type="entry name" value="P-loop containing nucleoside triphosphate hydrolases"/>
    <property type="match status" value="1"/>
</dbReference>
<evidence type="ECO:0000256" key="2">
    <source>
        <dbReference type="ARBA" id="ARBA00022692"/>
    </source>
</evidence>
<keyword evidence="2 5" id="KW-0812">Transmembrane</keyword>
<dbReference type="Gene3D" id="3.40.50.300">
    <property type="entry name" value="P-loop containing nucleotide triphosphate hydrolases"/>
    <property type="match status" value="1"/>
</dbReference>
<dbReference type="RefSeq" id="WP_275090075.1">
    <property type="nucleotide sequence ID" value="NZ_CP119078.1"/>
</dbReference>
<protein>
    <submittedName>
        <fullName evidence="7">ABC transporter transmembrane domain-containing protein</fullName>
    </submittedName>
</protein>
<dbReference type="SUPFAM" id="SSF90123">
    <property type="entry name" value="ABC transporter transmembrane region"/>
    <property type="match status" value="1"/>
</dbReference>
<dbReference type="InterPro" id="IPR039421">
    <property type="entry name" value="Type_1_exporter"/>
</dbReference>
<dbReference type="Proteomes" id="UP001222087">
    <property type="component" value="Chromosome"/>
</dbReference>
<dbReference type="Pfam" id="PF00664">
    <property type="entry name" value="ABC_membrane"/>
    <property type="match status" value="1"/>
</dbReference>
<feature type="transmembrane region" description="Helical" evidence="5">
    <location>
        <begin position="271"/>
        <end position="288"/>
    </location>
</feature>
<evidence type="ECO:0000256" key="4">
    <source>
        <dbReference type="ARBA" id="ARBA00023136"/>
    </source>
</evidence>